<feature type="domain" description="Rhodanese" evidence="1">
    <location>
        <begin position="22"/>
        <end position="52"/>
    </location>
</feature>
<sequence length="196" mass="21877">MTVSPPGHTERADQELRTALKRVATTLKAAGVAFALAGGYASWARGGPEPIHDADFVLVEEDVPRALQALSDAGLRIEHPPEDWLEKVYDGGALVDLIFRPADRPVTRKQLELADELRVDSVLMPVQPATDILASKVLALSEHYCDMGRIFPHARALREQIDWPALRRDVEHWPFARAFLDLCDDLDIPPKEEVSW</sequence>
<protein>
    <submittedName>
        <fullName evidence="2">Putative nucleotidyltransferase-like protein</fullName>
    </submittedName>
</protein>
<dbReference type="EMBL" id="VIWU01000001">
    <property type="protein sequence ID" value="TWF81993.1"/>
    <property type="molecule type" value="Genomic_DNA"/>
</dbReference>
<evidence type="ECO:0000259" key="1">
    <source>
        <dbReference type="PROSITE" id="PS50206"/>
    </source>
</evidence>
<name>A0A561T4F0_9PSEU</name>
<dbReference type="InterPro" id="IPR043519">
    <property type="entry name" value="NT_sf"/>
</dbReference>
<dbReference type="Gene3D" id="3.30.460.40">
    <property type="match status" value="1"/>
</dbReference>
<evidence type="ECO:0000313" key="3">
    <source>
        <dbReference type="Proteomes" id="UP000321261"/>
    </source>
</evidence>
<dbReference type="PROSITE" id="PS50206">
    <property type="entry name" value="RHODANESE_3"/>
    <property type="match status" value="1"/>
</dbReference>
<dbReference type="InterPro" id="IPR001763">
    <property type="entry name" value="Rhodanese-like_dom"/>
</dbReference>
<dbReference type="Proteomes" id="UP000321261">
    <property type="component" value="Unassembled WGS sequence"/>
</dbReference>
<dbReference type="GO" id="GO:0016740">
    <property type="term" value="F:transferase activity"/>
    <property type="evidence" value="ECO:0007669"/>
    <property type="project" value="UniProtKB-KW"/>
</dbReference>
<accession>A0A561T4F0</accession>
<dbReference type="OrthoDB" id="3394845at2"/>
<organism evidence="2 3">
    <name type="scientific">Pseudonocardia hierapolitana</name>
    <dbReference type="NCBI Taxonomy" id="1128676"/>
    <lineage>
        <taxon>Bacteria</taxon>
        <taxon>Bacillati</taxon>
        <taxon>Actinomycetota</taxon>
        <taxon>Actinomycetes</taxon>
        <taxon>Pseudonocardiales</taxon>
        <taxon>Pseudonocardiaceae</taxon>
        <taxon>Pseudonocardia</taxon>
    </lineage>
</organism>
<gene>
    <name evidence="2" type="ORF">FHX44_117938</name>
</gene>
<reference evidence="2 3" key="1">
    <citation type="submission" date="2019-06" db="EMBL/GenBank/DDBJ databases">
        <title>Sequencing the genomes of 1000 actinobacteria strains.</title>
        <authorList>
            <person name="Klenk H.-P."/>
        </authorList>
    </citation>
    <scope>NUCLEOTIDE SEQUENCE [LARGE SCALE GENOMIC DNA]</scope>
    <source>
        <strain evidence="2 3">DSM 45671</strain>
    </source>
</reference>
<evidence type="ECO:0000313" key="2">
    <source>
        <dbReference type="EMBL" id="TWF81993.1"/>
    </source>
</evidence>
<keyword evidence="2" id="KW-0808">Transferase</keyword>
<dbReference type="AlphaFoldDB" id="A0A561T4F0"/>
<proteinExistence type="predicted"/>
<dbReference type="RefSeq" id="WP_147260398.1">
    <property type="nucleotide sequence ID" value="NZ_VIWU01000001.1"/>
</dbReference>
<keyword evidence="3" id="KW-1185">Reference proteome</keyword>
<comment type="caution">
    <text evidence="2">The sequence shown here is derived from an EMBL/GenBank/DDBJ whole genome shotgun (WGS) entry which is preliminary data.</text>
</comment>
<dbReference type="SUPFAM" id="SSF81301">
    <property type="entry name" value="Nucleotidyltransferase"/>
    <property type="match status" value="1"/>
</dbReference>